<dbReference type="PROSITE" id="PS51278">
    <property type="entry name" value="GATASE_TYPE_2"/>
    <property type="match status" value="1"/>
</dbReference>
<dbReference type="PANTHER" id="PTHR42824">
    <property type="entry name" value="GLUTAMINE AMIDOTRANSFERASE"/>
    <property type="match status" value="1"/>
</dbReference>
<dbReference type="SUPFAM" id="SSF56235">
    <property type="entry name" value="N-terminal nucleophile aminohydrolases (Ntn hydrolases)"/>
    <property type="match status" value="1"/>
</dbReference>
<reference evidence="3 4" key="1">
    <citation type="submission" date="2019-07" db="EMBL/GenBank/DDBJ databases">
        <title>Whole genome shotgun sequence of Terrabacter aerolatus NBRC 106305.</title>
        <authorList>
            <person name="Hosoyama A."/>
            <person name="Uohara A."/>
            <person name="Ohji S."/>
            <person name="Ichikawa N."/>
        </authorList>
    </citation>
    <scope>NUCLEOTIDE SEQUENCE [LARGE SCALE GENOMIC DNA]</scope>
    <source>
        <strain evidence="3 4">NBRC 106305</strain>
    </source>
</reference>
<keyword evidence="3" id="KW-0808">Transferase</keyword>
<accession>A0A512D159</accession>
<dbReference type="CDD" id="cd01908">
    <property type="entry name" value="YafJ"/>
    <property type="match status" value="1"/>
</dbReference>
<protein>
    <submittedName>
        <fullName evidence="3">Class II glutamine amidotransferase</fullName>
    </submittedName>
</protein>
<name>A0A512D159_9MICO</name>
<dbReference type="InterPro" id="IPR026869">
    <property type="entry name" value="EgtC-like"/>
</dbReference>
<feature type="domain" description="Glutamine amidotransferase type-2" evidence="2">
    <location>
        <begin position="2"/>
        <end position="285"/>
    </location>
</feature>
<dbReference type="InterPro" id="IPR029055">
    <property type="entry name" value="Ntn_hydrolases_N"/>
</dbReference>
<dbReference type="GO" id="GO:0016740">
    <property type="term" value="F:transferase activity"/>
    <property type="evidence" value="ECO:0007669"/>
    <property type="project" value="UniProtKB-KW"/>
</dbReference>
<proteinExistence type="predicted"/>
<sequence>MCRLFGLSAGRARVSATFWLLDSPDSLRRQSHANPDGTGLGTFDAEGRPVVEKQPLAAWHDPAFASEARERRSSTFVAHVRHSSGSAPLADNTHPFELDGRLFAHNGVVEGLPALERHLGDAMAMVRGDTDSERLFALVTAGTRAAGGDVAVGIERALSWVARHLPVYAVNLVLVTPTELWACRYPDTHALWLLDRRDPAAGLDHRSEAGTRVVSDDLGEAPSIVVASERLDDDPGWRLLRPGVLVRVGPDLQVSERLVVDHDPVHRLGLADLGAAAASQQPTGH</sequence>
<gene>
    <name evidence="3" type="ORF">TAE01_20180</name>
</gene>
<comment type="caution">
    <text evidence="3">The sequence shown here is derived from an EMBL/GenBank/DDBJ whole genome shotgun (WGS) entry which is preliminary data.</text>
</comment>
<dbReference type="EMBL" id="BJYX01000009">
    <property type="protein sequence ID" value="GEO30208.1"/>
    <property type="molecule type" value="Genomic_DNA"/>
</dbReference>
<dbReference type="AlphaFoldDB" id="A0A512D159"/>
<dbReference type="OrthoDB" id="9804310at2"/>
<dbReference type="Pfam" id="PF13230">
    <property type="entry name" value="GATase_4"/>
    <property type="match status" value="1"/>
</dbReference>
<evidence type="ECO:0000256" key="1">
    <source>
        <dbReference type="ARBA" id="ARBA00022962"/>
    </source>
</evidence>
<keyword evidence="1 3" id="KW-0315">Glutamine amidotransferase</keyword>
<dbReference type="Gene3D" id="3.60.20.10">
    <property type="entry name" value="Glutamine Phosphoribosylpyrophosphate, subunit 1, domain 1"/>
    <property type="match status" value="1"/>
</dbReference>
<dbReference type="PANTHER" id="PTHR42824:SF1">
    <property type="entry name" value="GLUTAMINE AMIDOTRANSFERASE YAFJ-RELATED"/>
    <property type="match status" value="1"/>
</dbReference>
<organism evidence="3 4">
    <name type="scientific">Terrabacter aerolatus</name>
    <dbReference type="NCBI Taxonomy" id="422442"/>
    <lineage>
        <taxon>Bacteria</taxon>
        <taxon>Bacillati</taxon>
        <taxon>Actinomycetota</taxon>
        <taxon>Actinomycetes</taxon>
        <taxon>Micrococcales</taxon>
        <taxon>Intrasporangiaceae</taxon>
        <taxon>Terrabacter</taxon>
    </lineage>
</organism>
<evidence type="ECO:0000313" key="4">
    <source>
        <dbReference type="Proteomes" id="UP000321534"/>
    </source>
</evidence>
<dbReference type="RefSeq" id="WP_147066012.1">
    <property type="nucleotide sequence ID" value="NZ_BAAARO010000016.1"/>
</dbReference>
<evidence type="ECO:0000313" key="3">
    <source>
        <dbReference type="EMBL" id="GEO30208.1"/>
    </source>
</evidence>
<keyword evidence="4" id="KW-1185">Reference proteome</keyword>
<dbReference type="Proteomes" id="UP000321534">
    <property type="component" value="Unassembled WGS sequence"/>
</dbReference>
<dbReference type="InterPro" id="IPR017932">
    <property type="entry name" value="GATase_2_dom"/>
</dbReference>
<evidence type="ECO:0000259" key="2">
    <source>
        <dbReference type="PROSITE" id="PS51278"/>
    </source>
</evidence>